<name>A0AAD2HHL5_9AGAR</name>
<keyword evidence="4" id="KW-1185">Reference proteome</keyword>
<comment type="caution">
    <text evidence="3">The sequence shown here is derived from an EMBL/GenBank/DDBJ whole genome shotgun (WGS) entry which is preliminary data.</text>
</comment>
<dbReference type="GO" id="GO:0000329">
    <property type="term" value="C:fungal-type vacuole membrane"/>
    <property type="evidence" value="ECO:0007669"/>
    <property type="project" value="InterPro"/>
</dbReference>
<feature type="region of interest" description="Disordered" evidence="2">
    <location>
        <begin position="289"/>
        <end position="446"/>
    </location>
</feature>
<dbReference type="InterPro" id="IPR027267">
    <property type="entry name" value="AH/BAR_dom_sf"/>
</dbReference>
<dbReference type="PANTHER" id="PTHR38407">
    <property type="entry name" value="PROTEIN IVY1"/>
    <property type="match status" value="1"/>
</dbReference>
<dbReference type="Proteomes" id="UP001295794">
    <property type="component" value="Unassembled WGS sequence"/>
</dbReference>
<dbReference type="Gene3D" id="1.20.1270.60">
    <property type="entry name" value="Arfaptin homology (AH) domain/BAR domain"/>
    <property type="match status" value="1"/>
</dbReference>
<evidence type="ECO:0000256" key="1">
    <source>
        <dbReference type="SAM" id="Coils"/>
    </source>
</evidence>
<evidence type="ECO:0000313" key="4">
    <source>
        <dbReference type="Proteomes" id="UP001295794"/>
    </source>
</evidence>
<dbReference type="GO" id="GO:0042144">
    <property type="term" value="P:vacuole fusion, non-autophagic"/>
    <property type="evidence" value="ECO:0007669"/>
    <property type="project" value="InterPro"/>
</dbReference>
<evidence type="ECO:0000313" key="3">
    <source>
        <dbReference type="EMBL" id="CAK5276021.1"/>
    </source>
</evidence>
<feature type="compositionally biased region" description="Basic and acidic residues" evidence="2">
    <location>
        <begin position="380"/>
        <end position="393"/>
    </location>
</feature>
<gene>
    <name evidence="3" type="ORF">MYCIT1_LOCUS24146</name>
</gene>
<organism evidence="3 4">
    <name type="scientific">Mycena citricolor</name>
    <dbReference type="NCBI Taxonomy" id="2018698"/>
    <lineage>
        <taxon>Eukaryota</taxon>
        <taxon>Fungi</taxon>
        <taxon>Dikarya</taxon>
        <taxon>Basidiomycota</taxon>
        <taxon>Agaricomycotina</taxon>
        <taxon>Agaricomycetes</taxon>
        <taxon>Agaricomycetidae</taxon>
        <taxon>Agaricales</taxon>
        <taxon>Marasmiineae</taxon>
        <taxon>Mycenaceae</taxon>
        <taxon>Mycena</taxon>
    </lineage>
</organism>
<dbReference type="PANTHER" id="PTHR38407:SF1">
    <property type="entry name" value="PROTEIN IVY1"/>
    <property type="match status" value="1"/>
</dbReference>
<dbReference type="GO" id="GO:0005543">
    <property type="term" value="F:phospholipid binding"/>
    <property type="evidence" value="ECO:0007669"/>
    <property type="project" value="InterPro"/>
</dbReference>
<reference evidence="3" key="1">
    <citation type="submission" date="2023-11" db="EMBL/GenBank/DDBJ databases">
        <authorList>
            <person name="De Vega J J."/>
            <person name="De Vega J J."/>
        </authorList>
    </citation>
    <scope>NUCLEOTIDE SEQUENCE</scope>
</reference>
<feature type="region of interest" description="Disordered" evidence="2">
    <location>
        <begin position="1"/>
        <end position="26"/>
    </location>
</feature>
<keyword evidence="1" id="KW-0175">Coiled coil</keyword>
<dbReference type="InterPro" id="IPR037470">
    <property type="entry name" value="IVY1"/>
</dbReference>
<proteinExistence type="predicted"/>
<dbReference type="SUPFAM" id="SSF103657">
    <property type="entry name" value="BAR/IMD domain-like"/>
    <property type="match status" value="1"/>
</dbReference>
<evidence type="ECO:0000256" key="2">
    <source>
        <dbReference type="SAM" id="MobiDB-lite"/>
    </source>
</evidence>
<accession>A0AAD2HHL5</accession>
<feature type="coiled-coil region" evidence="1">
    <location>
        <begin position="158"/>
        <end position="192"/>
    </location>
</feature>
<evidence type="ECO:0008006" key="5">
    <source>
        <dbReference type="Google" id="ProtNLM"/>
    </source>
</evidence>
<dbReference type="EMBL" id="CAVNYO010000405">
    <property type="protein sequence ID" value="CAK5276021.1"/>
    <property type="molecule type" value="Genomic_DNA"/>
</dbReference>
<sequence>MAPSFIRSRRTSARGRSPSPTFSDTTNASAMNFGVNGPEKIITRTHLKASILAYENLMSASAQYRSALVSLSNATAAFANAMEAASVLRGPSYEAGTRLQAAAGLHHLMGNHWQVLAETLDKKVEKPLKQHLDTYKTIVAERSASYERTLKDKSQIIRDTEMRNMNKKERNLQSFREALTVLQRQVDDLDDLKVAHYQEIVEHEEEVWNVVQGKVHLAYQMICALAKPFKICIVVRSTMDVFDKFTSKASDPIIEPMLQAIPDPFDSYGAPQPEDQIFSILAPLSIMTSTTPTTASPMPTPIPELDHTEGLPGESNAPPWMVPNPTTVAFPSLSPEWEDQPSSPPRSISPPFTGRKQSATTGRHSRKSESMLRSVLMPIDESRSRQASEDRSEPLSISPPPPEANSWAYVYGHTPYDSESAKSDGDTPTLSSFPHLNGSEPEPVAS</sequence>
<protein>
    <recommendedName>
        <fullName evidence="5">IMD domain-containing protein</fullName>
    </recommendedName>
</protein>
<dbReference type="AlphaFoldDB" id="A0AAD2HHL5"/>